<dbReference type="PANTHER" id="PTHR19376:SF37">
    <property type="entry name" value="DNA-DIRECTED RNA POLYMERASE II SUBUNIT RPB1"/>
    <property type="match status" value="1"/>
</dbReference>
<dbReference type="STRING" id="4072.A0A2G2Z2G4"/>
<evidence type="ECO:0000256" key="1">
    <source>
        <dbReference type="ARBA" id="ARBA00006460"/>
    </source>
</evidence>
<dbReference type="GO" id="GO:0003899">
    <property type="term" value="F:DNA-directed RNA polymerase activity"/>
    <property type="evidence" value="ECO:0007669"/>
    <property type="project" value="UniProtKB-EC"/>
</dbReference>
<evidence type="ECO:0000256" key="6">
    <source>
        <dbReference type="ARBA" id="ARBA00023163"/>
    </source>
</evidence>
<dbReference type="Proteomes" id="UP000222542">
    <property type="component" value="Unassembled WGS sequence"/>
</dbReference>
<dbReference type="FunFam" id="2.40.40.20:FF:000019">
    <property type="entry name" value="DNA-directed RNA polymerase II subunit RPB1"/>
    <property type="match status" value="1"/>
</dbReference>
<evidence type="ECO:0000256" key="5">
    <source>
        <dbReference type="ARBA" id="ARBA00022695"/>
    </source>
</evidence>
<comment type="caution">
    <text evidence="8">The sequence shown here is derived from an EMBL/GenBank/DDBJ whole genome shotgun (WGS) entry which is preliminary data.</text>
</comment>
<dbReference type="InterPro" id="IPR045867">
    <property type="entry name" value="DNA-dir_RpoC_beta_prime"/>
</dbReference>
<accession>A0A2G2Z2G4</accession>
<dbReference type="EMBL" id="AYRZ02000007">
    <property type="protein sequence ID" value="PHT76188.1"/>
    <property type="molecule type" value="Genomic_DNA"/>
</dbReference>
<dbReference type="GO" id="GO:0006351">
    <property type="term" value="P:DNA-templated transcription"/>
    <property type="evidence" value="ECO:0007669"/>
    <property type="project" value="InterPro"/>
</dbReference>
<protein>
    <recommendedName>
        <fullName evidence="2">DNA-directed RNA polymerase</fullName>
        <ecNumber evidence="2">2.7.7.6</ecNumber>
    </recommendedName>
</protein>
<organism evidence="8 9">
    <name type="scientific">Capsicum annuum</name>
    <name type="common">Capsicum pepper</name>
    <dbReference type="NCBI Taxonomy" id="4072"/>
    <lineage>
        <taxon>Eukaryota</taxon>
        <taxon>Viridiplantae</taxon>
        <taxon>Streptophyta</taxon>
        <taxon>Embryophyta</taxon>
        <taxon>Tracheophyta</taxon>
        <taxon>Spermatophyta</taxon>
        <taxon>Magnoliopsida</taxon>
        <taxon>eudicotyledons</taxon>
        <taxon>Gunneridae</taxon>
        <taxon>Pentapetalae</taxon>
        <taxon>asterids</taxon>
        <taxon>lamiids</taxon>
        <taxon>Solanales</taxon>
        <taxon>Solanaceae</taxon>
        <taxon>Solanoideae</taxon>
        <taxon>Capsiceae</taxon>
        <taxon>Capsicum</taxon>
    </lineage>
</organism>
<reference evidence="8 9" key="2">
    <citation type="journal article" date="2017" name="Genome Biol.">
        <title>New reference genome sequences of hot pepper reveal the massive evolution of plant disease-resistance genes by retroduplication.</title>
        <authorList>
            <person name="Kim S."/>
            <person name="Park J."/>
            <person name="Yeom S.I."/>
            <person name="Kim Y.M."/>
            <person name="Seo E."/>
            <person name="Kim K.T."/>
            <person name="Kim M.S."/>
            <person name="Lee J.M."/>
            <person name="Cheong K."/>
            <person name="Shin H.S."/>
            <person name="Kim S.B."/>
            <person name="Han K."/>
            <person name="Lee J."/>
            <person name="Park M."/>
            <person name="Lee H.A."/>
            <person name="Lee H.Y."/>
            <person name="Lee Y."/>
            <person name="Oh S."/>
            <person name="Lee J.H."/>
            <person name="Choi E."/>
            <person name="Choi E."/>
            <person name="Lee S.E."/>
            <person name="Jeon J."/>
            <person name="Kim H."/>
            <person name="Choi G."/>
            <person name="Song H."/>
            <person name="Lee J."/>
            <person name="Lee S.C."/>
            <person name="Kwon J.K."/>
            <person name="Lee H.Y."/>
            <person name="Koo N."/>
            <person name="Hong Y."/>
            <person name="Kim R.W."/>
            <person name="Kang W.H."/>
            <person name="Huh J.H."/>
            <person name="Kang B.C."/>
            <person name="Yang T.J."/>
            <person name="Lee Y.H."/>
            <person name="Bennetzen J.L."/>
            <person name="Choi D."/>
        </authorList>
    </citation>
    <scope>NUCLEOTIDE SEQUENCE [LARGE SCALE GENOMIC DNA]</scope>
    <source>
        <strain evidence="9">cv. CM334</strain>
    </source>
</reference>
<dbReference type="Gene3D" id="3.30.1490.180">
    <property type="entry name" value="RNA polymerase ii"/>
    <property type="match status" value="1"/>
</dbReference>
<dbReference type="GO" id="GO:0000428">
    <property type="term" value="C:DNA-directed RNA polymerase complex"/>
    <property type="evidence" value="ECO:0007669"/>
    <property type="project" value="UniProtKB-KW"/>
</dbReference>
<comment type="similarity">
    <text evidence="1">Belongs to the RNA polymerase beta' chain family.</text>
</comment>
<dbReference type="InterPro" id="IPR006592">
    <property type="entry name" value="RNA_pol_N"/>
</dbReference>
<dbReference type="Gene3D" id="2.40.40.20">
    <property type="match status" value="1"/>
</dbReference>
<dbReference type="SMR" id="A0A2G2Z2G4"/>
<evidence type="ECO:0000256" key="2">
    <source>
        <dbReference type="ARBA" id="ARBA00012418"/>
    </source>
</evidence>
<sequence>MDKYKNLFKVIVIQDLILGTTINTAVPSVDFLNHLSRRLHLNRDATHFLRLNLEYARPDWIILQALPISPPPIRPSVMMNTSSRSEPPPGKTGAKYIIRDDGQRPDLRYLKKSSDQHLKLEYKIERHLNDGDFVLFNPQPSLHKMSIMGHRIKIMPYSTFHLNLSVTFPYNADFDGDKMIMYVPWSFETRAEVLEIMTLVYTYLFIKLTLPRNHDC</sequence>
<name>A0A2G2Z2G4_CAPAN</name>
<keyword evidence="9" id="KW-1185">Reference proteome</keyword>
<keyword evidence="6" id="KW-0804">Transcription</keyword>
<dbReference type="SMART" id="SM00663">
    <property type="entry name" value="RPOLA_N"/>
    <property type="match status" value="1"/>
</dbReference>
<evidence type="ECO:0000313" key="8">
    <source>
        <dbReference type="EMBL" id="PHT76188.1"/>
    </source>
</evidence>
<evidence type="ECO:0000256" key="3">
    <source>
        <dbReference type="ARBA" id="ARBA00022478"/>
    </source>
</evidence>
<dbReference type="Pfam" id="PF00623">
    <property type="entry name" value="RNA_pol_Rpb1_2"/>
    <property type="match status" value="1"/>
</dbReference>
<evidence type="ECO:0000256" key="4">
    <source>
        <dbReference type="ARBA" id="ARBA00022679"/>
    </source>
</evidence>
<dbReference type="Gramene" id="PHT76188">
    <property type="protein sequence ID" value="PHT76188"/>
    <property type="gene ID" value="T459_19710"/>
</dbReference>
<dbReference type="GO" id="GO:0003677">
    <property type="term" value="F:DNA binding"/>
    <property type="evidence" value="ECO:0007669"/>
    <property type="project" value="InterPro"/>
</dbReference>
<dbReference type="SUPFAM" id="SSF64484">
    <property type="entry name" value="beta and beta-prime subunits of DNA dependent RNA-polymerase"/>
    <property type="match status" value="1"/>
</dbReference>
<gene>
    <name evidence="8" type="ORF">T459_19710</name>
</gene>
<keyword evidence="5" id="KW-0548">Nucleotidyltransferase</keyword>
<feature type="domain" description="RNA polymerase N-terminal" evidence="7">
    <location>
        <begin position="59"/>
        <end position="206"/>
    </location>
</feature>
<evidence type="ECO:0000313" key="9">
    <source>
        <dbReference type="Proteomes" id="UP000222542"/>
    </source>
</evidence>
<keyword evidence="4" id="KW-0808">Transferase</keyword>
<dbReference type="AlphaFoldDB" id="A0A2G2Z2G4"/>
<reference evidence="8 9" key="1">
    <citation type="journal article" date="2014" name="Nat. Genet.">
        <title>Genome sequence of the hot pepper provides insights into the evolution of pungency in Capsicum species.</title>
        <authorList>
            <person name="Kim S."/>
            <person name="Park M."/>
            <person name="Yeom S.I."/>
            <person name="Kim Y.M."/>
            <person name="Lee J.M."/>
            <person name="Lee H.A."/>
            <person name="Seo E."/>
            <person name="Choi J."/>
            <person name="Cheong K."/>
            <person name="Kim K.T."/>
            <person name="Jung K."/>
            <person name="Lee G.W."/>
            <person name="Oh S.K."/>
            <person name="Bae C."/>
            <person name="Kim S.B."/>
            <person name="Lee H.Y."/>
            <person name="Kim S.Y."/>
            <person name="Kim M.S."/>
            <person name="Kang B.C."/>
            <person name="Jo Y.D."/>
            <person name="Yang H.B."/>
            <person name="Jeong H.J."/>
            <person name="Kang W.H."/>
            <person name="Kwon J.K."/>
            <person name="Shin C."/>
            <person name="Lim J.Y."/>
            <person name="Park J.H."/>
            <person name="Huh J.H."/>
            <person name="Kim J.S."/>
            <person name="Kim B.D."/>
            <person name="Cohen O."/>
            <person name="Paran I."/>
            <person name="Suh M.C."/>
            <person name="Lee S.B."/>
            <person name="Kim Y.K."/>
            <person name="Shin Y."/>
            <person name="Noh S.J."/>
            <person name="Park J."/>
            <person name="Seo Y.S."/>
            <person name="Kwon S.Y."/>
            <person name="Kim H.A."/>
            <person name="Park J.M."/>
            <person name="Kim H.J."/>
            <person name="Choi S.B."/>
            <person name="Bosland P.W."/>
            <person name="Reeves G."/>
            <person name="Jo S.H."/>
            <person name="Lee B.W."/>
            <person name="Cho H.T."/>
            <person name="Choi H.S."/>
            <person name="Lee M.S."/>
            <person name="Yu Y."/>
            <person name="Do Choi Y."/>
            <person name="Park B.S."/>
            <person name="van Deynze A."/>
            <person name="Ashrafi H."/>
            <person name="Hill T."/>
            <person name="Kim W.T."/>
            <person name="Pai H.S."/>
            <person name="Ahn H.K."/>
            <person name="Yeam I."/>
            <person name="Giovannoni J.J."/>
            <person name="Rose J.K."/>
            <person name="Sorensen I."/>
            <person name="Lee S.J."/>
            <person name="Kim R.W."/>
            <person name="Choi I.Y."/>
            <person name="Choi B.S."/>
            <person name="Lim J.S."/>
            <person name="Lee Y.H."/>
            <person name="Choi D."/>
        </authorList>
    </citation>
    <scope>NUCLEOTIDE SEQUENCE [LARGE SCALE GENOMIC DNA]</scope>
    <source>
        <strain evidence="9">cv. CM334</strain>
    </source>
</reference>
<evidence type="ECO:0000259" key="7">
    <source>
        <dbReference type="SMART" id="SM00663"/>
    </source>
</evidence>
<keyword evidence="3" id="KW-0240">DNA-directed RNA polymerase</keyword>
<dbReference type="InterPro" id="IPR000722">
    <property type="entry name" value="RNA_pol_asu"/>
</dbReference>
<proteinExistence type="inferred from homology"/>
<dbReference type="EC" id="2.7.7.6" evidence="2"/>
<dbReference type="PANTHER" id="PTHR19376">
    <property type="entry name" value="DNA-DIRECTED RNA POLYMERASE"/>
    <property type="match status" value="1"/>
</dbReference>